<gene>
    <name evidence="1" type="ORF">MBFIL_18930</name>
</gene>
<evidence type="ECO:0000313" key="1">
    <source>
        <dbReference type="EMBL" id="KZX10114.1"/>
    </source>
</evidence>
<dbReference type="Pfam" id="PF08011">
    <property type="entry name" value="PDDEXK_9"/>
    <property type="match status" value="1"/>
</dbReference>
<comment type="caution">
    <text evidence="1">The sequence shown here is derived from an EMBL/GenBank/DDBJ whole genome shotgun (WGS) entry which is preliminary data.</text>
</comment>
<protein>
    <submittedName>
        <fullName evidence="1">Uncharacterized protein</fullName>
    </submittedName>
</protein>
<dbReference type="RefSeq" id="WP_066973977.1">
    <property type="nucleotide sequence ID" value="NZ_LWMT01000286.1"/>
</dbReference>
<evidence type="ECO:0000313" key="2">
    <source>
        <dbReference type="Proteomes" id="UP000077066"/>
    </source>
</evidence>
<accession>A0A165Z137</accession>
<keyword evidence="2" id="KW-1185">Reference proteome</keyword>
<dbReference type="PATRIC" id="fig|55758.3.peg.2111"/>
<reference evidence="1 2" key="1">
    <citation type="submission" date="2016-04" db="EMBL/GenBank/DDBJ databases">
        <title>Genome sequence of Methanobrevibacter filiformis DSM 11501.</title>
        <authorList>
            <person name="Poehlein A."/>
            <person name="Seedorf H."/>
            <person name="Daniel R."/>
        </authorList>
    </citation>
    <scope>NUCLEOTIDE SEQUENCE [LARGE SCALE GENOMIC DNA]</scope>
    <source>
        <strain evidence="1 2">DSM 11501</strain>
    </source>
</reference>
<sequence>MVSKEKWKFYSLVFTTWAKAMDFEITEENAIEDGRIDFILENIEKELIIIVEVKYTEDQSKTLDNLINEGFKQIEKKKYYWAFEDNVKLMAIALKDEYIDKGFITNVKCKIKEVL</sequence>
<name>A0A165Z137_9EURY</name>
<dbReference type="AlphaFoldDB" id="A0A165Z137"/>
<dbReference type="EMBL" id="LWMT01000286">
    <property type="protein sequence ID" value="KZX10114.1"/>
    <property type="molecule type" value="Genomic_DNA"/>
</dbReference>
<dbReference type="Proteomes" id="UP000077066">
    <property type="component" value="Unassembled WGS sequence"/>
</dbReference>
<proteinExistence type="predicted"/>
<dbReference type="InterPro" id="IPR012547">
    <property type="entry name" value="PDDEXK_9"/>
</dbReference>
<organism evidence="1 2">
    <name type="scientific">Methanobrevibacter filiformis</name>
    <dbReference type="NCBI Taxonomy" id="55758"/>
    <lineage>
        <taxon>Archaea</taxon>
        <taxon>Methanobacteriati</taxon>
        <taxon>Methanobacteriota</taxon>
        <taxon>Methanomada group</taxon>
        <taxon>Methanobacteria</taxon>
        <taxon>Methanobacteriales</taxon>
        <taxon>Methanobacteriaceae</taxon>
        <taxon>Methanobrevibacter</taxon>
    </lineage>
</organism>